<gene>
    <name evidence="1" type="ORF">E4P47_01640</name>
</gene>
<keyword evidence="2" id="KW-1185">Reference proteome</keyword>
<protein>
    <recommendedName>
        <fullName evidence="3">DUF4906 domain-containing protein</fullName>
    </recommendedName>
</protein>
<dbReference type="RefSeq" id="WP_134848957.1">
    <property type="nucleotide sequence ID" value="NZ_CP197400.1"/>
</dbReference>
<comment type="caution">
    <text evidence="1">The sequence shown here is derived from an EMBL/GenBank/DDBJ whole genome shotgun (WGS) entry which is preliminary data.</text>
</comment>
<proteinExistence type="predicted"/>
<dbReference type="Proteomes" id="UP000297225">
    <property type="component" value="Unassembled WGS sequence"/>
</dbReference>
<organism evidence="1 2">
    <name type="scientific">Porphyromonas levii</name>
    <dbReference type="NCBI Taxonomy" id="28114"/>
    <lineage>
        <taxon>Bacteria</taxon>
        <taxon>Pseudomonadati</taxon>
        <taxon>Bacteroidota</taxon>
        <taxon>Bacteroidia</taxon>
        <taxon>Bacteroidales</taxon>
        <taxon>Porphyromonadaceae</taxon>
        <taxon>Porphyromonas</taxon>
    </lineage>
</organism>
<reference evidence="1 2" key="1">
    <citation type="submission" date="2019-03" db="EMBL/GenBank/DDBJ databases">
        <title>Porphyromonas levii Isolated from the Uterus of Dairy Cows.</title>
        <authorList>
            <person name="Francis A.M."/>
        </authorList>
    </citation>
    <scope>NUCLEOTIDE SEQUENCE [LARGE SCALE GENOMIC DNA]</scope>
    <source>
        <strain evidence="1 2">AF5678</strain>
    </source>
</reference>
<evidence type="ECO:0000313" key="1">
    <source>
        <dbReference type="EMBL" id="TFH96850.1"/>
    </source>
</evidence>
<evidence type="ECO:0008006" key="3">
    <source>
        <dbReference type="Google" id="ProtNLM"/>
    </source>
</evidence>
<sequence length="864" mass="99282">MIHYMFSILGGRGKLFLFIVLLGSLFSSCARHNQNELVDNPTIKEGEKFTASICMQSGTETVLRAGVNGVEDIKSLRVLVFDADKRFLYSSDAVLEKQVNISSKDDKDFLPDTTKEGITMGQSFRVSLVKSSECRYIHFVANYDWNDFSQDYFVVGTSAGELMTKLLDKYIEKDKVNSRNNDNKSFLAMWSLVELKQGLDENSLKDKVVKLLRDYAKITVKNEANNFTLEAFTVCNVPNQGAVVPFTSDHSGFSFPYPVVRATVPAATTLIENNKEADLIDVTSNKEGAFNLFEWDNTGDKKAFVVIKGKRNNSGESCYYKVDLVWSKDDNSIKDYFPILRNHHYVVNIKGVNGNGYKTIAEAIASPAGNNVFSSVVLQDFKKVSDGVVSLSVDPIHVIAVKAGDYPFVTSYTVKDKQEADVKKHMKYYPSWYQYGNKKDDNETGWVKDKDEYLEAIQQTDNGFKVKVKKVPTDKIVEHYIDVVGLRQHNNEKVDAVSGATQPIVRRVKIVLRPAFKFNGKLEKDPEDEFVRKLSFDISGELTKGNLPFDVYIKTKNLTPRHNDGDKKLQLVYRNGETYYRYTVRDEGELGKRIEFPFLLNDEVKESSKVELSSVYYDNQDIALEVSRIEYTSVQFYMMYKKPYEQQENYLRTSCSFSLKLDNKVYSETEFFHAFRGEISRESNQSFKMTLPRSRYNSIKDKDLTITATDTYVTRESRVSPGYVRYTLSATKRIQEWMQNGSESIHMDVEEVKVRGELKHCSKDWSKTSKPLIPTCKFFSEISGREFIFTNARIIDPEKRSDNTYHYEVIIPKEHLSYLNGELKFKYTEVVGTALYGRKDRLQRNQSLLRLEKESTCLIWAWWL</sequence>
<accession>A0A4Y8WR44</accession>
<name>A0A4Y8WR44_9PORP</name>
<dbReference type="EMBL" id="SPNC01000012">
    <property type="protein sequence ID" value="TFH96850.1"/>
    <property type="molecule type" value="Genomic_DNA"/>
</dbReference>
<dbReference type="OrthoDB" id="1090227at2"/>
<evidence type="ECO:0000313" key="2">
    <source>
        <dbReference type="Proteomes" id="UP000297225"/>
    </source>
</evidence>
<dbReference type="AlphaFoldDB" id="A0A4Y8WR44"/>